<dbReference type="RefSeq" id="WP_376733344.1">
    <property type="nucleotide sequence ID" value="NZ_JAYMRP010000014.1"/>
</dbReference>
<dbReference type="NCBIfam" id="TIGR04020">
    <property type="entry name" value="seco_metab_LLM"/>
    <property type="match status" value="1"/>
</dbReference>
<proteinExistence type="predicted"/>
<dbReference type="InterPro" id="IPR011251">
    <property type="entry name" value="Luciferase-like_dom"/>
</dbReference>
<feature type="domain" description="Luciferase-like" evidence="2">
    <location>
        <begin position="1"/>
        <end position="309"/>
    </location>
</feature>
<organism evidence="3 4">
    <name type="scientific">Streptomyces broussonetiae</name>
    <dbReference type="NCBI Taxonomy" id="2686304"/>
    <lineage>
        <taxon>Bacteria</taxon>
        <taxon>Bacillati</taxon>
        <taxon>Actinomycetota</taxon>
        <taxon>Actinomycetes</taxon>
        <taxon>Kitasatosporales</taxon>
        <taxon>Streptomycetaceae</taxon>
        <taxon>Streptomyces</taxon>
    </lineage>
</organism>
<dbReference type="InterPro" id="IPR036661">
    <property type="entry name" value="Luciferase-like_sf"/>
</dbReference>
<accession>A0ABV5ECQ8</accession>
<feature type="region of interest" description="Disordered" evidence="1">
    <location>
        <begin position="340"/>
        <end position="377"/>
    </location>
</feature>
<comment type="caution">
    <text evidence="3">The sequence shown here is derived from an EMBL/GenBank/DDBJ whole genome shotgun (WGS) entry which is preliminary data.</text>
</comment>
<reference evidence="3 4" key="1">
    <citation type="submission" date="2024-01" db="EMBL/GenBank/DDBJ databases">
        <title>Genome mining of biosynthetic gene clusters to explore secondary metabolites of Streptomyces sp.</title>
        <authorList>
            <person name="Baig A."/>
            <person name="Ajitkumar Shintre N."/>
            <person name="Kumar H."/>
            <person name="Anbarasu A."/>
            <person name="Ramaiah S."/>
        </authorList>
    </citation>
    <scope>NUCLEOTIDE SEQUENCE [LARGE SCALE GENOMIC DNA]</scope>
    <source>
        <strain evidence="3 4">A57</strain>
    </source>
</reference>
<evidence type="ECO:0000313" key="4">
    <source>
        <dbReference type="Proteomes" id="UP001585080"/>
    </source>
</evidence>
<dbReference type="Gene3D" id="3.20.20.30">
    <property type="entry name" value="Luciferase-like domain"/>
    <property type="match status" value="1"/>
</dbReference>
<evidence type="ECO:0000256" key="1">
    <source>
        <dbReference type="SAM" id="MobiDB-lite"/>
    </source>
</evidence>
<dbReference type="Pfam" id="PF00296">
    <property type="entry name" value="Bac_luciferase"/>
    <property type="match status" value="1"/>
</dbReference>
<feature type="compositionally biased region" description="Low complexity" evidence="1">
    <location>
        <begin position="340"/>
        <end position="375"/>
    </location>
</feature>
<name>A0ABV5ECQ8_9ACTN</name>
<dbReference type="InterPro" id="IPR024011">
    <property type="entry name" value="Biosynth_lucif-like_mOase_dom"/>
</dbReference>
<dbReference type="EMBL" id="JAYMRP010000014">
    <property type="protein sequence ID" value="MFB8774644.1"/>
    <property type="molecule type" value="Genomic_DNA"/>
</dbReference>
<protein>
    <submittedName>
        <fullName evidence="3">MupA/Atu3671 family FMN-dependent luciferase-like monooxygenase</fullName>
    </submittedName>
</protein>
<evidence type="ECO:0000259" key="2">
    <source>
        <dbReference type="Pfam" id="PF00296"/>
    </source>
</evidence>
<sequence length="385" mass="42349">MEFSVYFFAANDDRPFRDRYRFILDVARAIDPLGFKAIWTPERHFQEFGGSFPNPSVLSAALAVATERLELRAGSIVLPHHHPVRVAEEWALVDQLSGGRTALCVATGWHSGDFVFYPDNFERRREVAFGTIPVLRRLWAGETVEFPGPGGRMLPVRTYPRPHRAELPLWIVHSSNPATWVTAGELGTNVLALVDSWERLEGNIAAYRRARAEAGHDPRTGVVTVGMHTYVGDDEEQVRALVADPVRRYIDTFLTQKSNDATANAMTPAEKEELAKVVAEDFYERRSLLGTEEKCAAVVRRARDTGVDEIACMVDFGLPFATVLDALPRLDALRARFAGPAGADGPAPATTHPRTAPPAGRVPSAARAAASAGAADSPMAWYYDR</sequence>
<gene>
    <name evidence="3" type="ORF">VSS16_18245</name>
</gene>
<dbReference type="SUPFAM" id="SSF51679">
    <property type="entry name" value="Bacterial luciferase-like"/>
    <property type="match status" value="1"/>
</dbReference>
<keyword evidence="4" id="KW-1185">Reference proteome</keyword>
<dbReference type="Proteomes" id="UP001585080">
    <property type="component" value="Unassembled WGS sequence"/>
</dbReference>
<dbReference type="PANTHER" id="PTHR30137">
    <property type="entry name" value="LUCIFERASE-LIKE MONOOXYGENASE"/>
    <property type="match status" value="1"/>
</dbReference>
<evidence type="ECO:0000313" key="3">
    <source>
        <dbReference type="EMBL" id="MFB8774644.1"/>
    </source>
</evidence>
<dbReference type="PANTHER" id="PTHR30137:SF6">
    <property type="entry name" value="LUCIFERASE-LIKE MONOOXYGENASE"/>
    <property type="match status" value="1"/>
</dbReference>
<dbReference type="InterPro" id="IPR050766">
    <property type="entry name" value="Bact_Lucif_Oxidored"/>
</dbReference>